<dbReference type="AlphaFoldDB" id="A0A7R9K7F4"/>
<evidence type="ECO:0000256" key="2">
    <source>
        <dbReference type="ARBA" id="ARBA00023242"/>
    </source>
</evidence>
<feature type="compositionally biased region" description="Polar residues" evidence="3">
    <location>
        <begin position="441"/>
        <end position="454"/>
    </location>
</feature>
<dbReference type="PANTHER" id="PTHR13495">
    <property type="entry name" value="NEFA-INTERACTING NUCLEAR PROTEIN NIP30"/>
    <property type="match status" value="1"/>
</dbReference>
<evidence type="ECO:0000259" key="4">
    <source>
        <dbReference type="Pfam" id="PF10187"/>
    </source>
</evidence>
<feature type="domain" description="FAM192A/Fyv6 N-terminal" evidence="4">
    <location>
        <begin position="85"/>
        <end position="186"/>
    </location>
</feature>
<feature type="region of interest" description="Disordered" evidence="3">
    <location>
        <begin position="376"/>
        <end position="473"/>
    </location>
</feature>
<dbReference type="InterPro" id="IPR039845">
    <property type="entry name" value="FAM192A"/>
</dbReference>
<dbReference type="PANTHER" id="PTHR13495:SF0">
    <property type="entry name" value="PSME3-INTERACTING PROTEIN"/>
    <property type="match status" value="1"/>
</dbReference>
<proteinExistence type="predicted"/>
<dbReference type="Pfam" id="PF10187">
    <property type="entry name" value="FAM192A_Fyv6_N"/>
    <property type="match status" value="1"/>
</dbReference>
<comment type="subcellular location">
    <subcellularLocation>
        <location evidence="1">Nucleus</location>
    </subcellularLocation>
</comment>
<feature type="region of interest" description="Disordered" evidence="3">
    <location>
        <begin position="208"/>
        <end position="288"/>
    </location>
</feature>
<evidence type="ECO:0000256" key="3">
    <source>
        <dbReference type="SAM" id="MobiDB-lite"/>
    </source>
</evidence>
<feature type="compositionally biased region" description="Basic and acidic residues" evidence="3">
    <location>
        <begin position="376"/>
        <end position="389"/>
    </location>
</feature>
<evidence type="ECO:0000313" key="5">
    <source>
        <dbReference type="EMBL" id="CAD7604749.1"/>
    </source>
</evidence>
<dbReference type="InterPro" id="IPR019331">
    <property type="entry name" value="FAM192A/Fyv6_N"/>
</dbReference>
<evidence type="ECO:0000256" key="1">
    <source>
        <dbReference type="ARBA" id="ARBA00004123"/>
    </source>
</evidence>
<gene>
    <name evidence="5" type="ORF">TGEB3V08_LOCUS9250</name>
</gene>
<name>A0A7R9K7F4_TIMGE</name>
<organism evidence="5">
    <name type="scientific">Timema genevievae</name>
    <name type="common">Walking stick</name>
    <dbReference type="NCBI Taxonomy" id="629358"/>
    <lineage>
        <taxon>Eukaryota</taxon>
        <taxon>Metazoa</taxon>
        <taxon>Ecdysozoa</taxon>
        <taxon>Arthropoda</taxon>
        <taxon>Hexapoda</taxon>
        <taxon>Insecta</taxon>
        <taxon>Pterygota</taxon>
        <taxon>Neoptera</taxon>
        <taxon>Polyneoptera</taxon>
        <taxon>Phasmatodea</taxon>
        <taxon>Timematodea</taxon>
        <taxon>Timematoidea</taxon>
        <taxon>Timematidae</taxon>
        <taxon>Timema</taxon>
    </lineage>
</organism>
<accession>A0A7R9K7F4</accession>
<protein>
    <recommendedName>
        <fullName evidence="4">FAM192A/Fyv6 N-terminal domain-containing protein</fullName>
    </recommendedName>
</protein>
<dbReference type="EMBL" id="OE844126">
    <property type="protein sequence ID" value="CAD7604749.1"/>
    <property type="molecule type" value="Genomic_DNA"/>
</dbReference>
<sequence>MYREPRSFILFERKTTWEGKKGGAVQLLGIGHVGPSKRGFNGLLVHALPSVVIEARTGQVQCFKNAVLTCISIHWSNRVNMSSGFISEAELTEQRRVRQEEWDKVRKPEEPEDCPEPEFDHRSLFDRLEEQKRKRELDYEEAHKLKNMIKGLDDEEVEFLDLVDRSKLEEERRTSAEDAREIKDFRNAVASLQERHIEELINTEIRTKPALPNQSGRSSQTRLLAGAVVRKRPAGSAEKKSRTSPATNGETENGEITPRRTFAARPEDNETEPLSNKKRKFDSEEDPQAISMQCIGILPGLGTYADSSDSEQSSDTDQETIPTLAVDLLGRKIVQTVLKNKSSSGSVWAGGTSLRDQLSARTHSHVPETDRFGHQERLMDPRSPDHHLVPEITGSPPSSRDHRITTKFQRSPDHHQVQEITRSPPSSGDHRITTKFRRSLAHQQVQEITGSPPSSGDHRITTKFRRSPDHHQV</sequence>
<feature type="compositionally biased region" description="Basic and acidic residues" evidence="3">
    <location>
        <begin position="456"/>
        <end position="473"/>
    </location>
</feature>
<reference evidence="5" key="1">
    <citation type="submission" date="2020-11" db="EMBL/GenBank/DDBJ databases">
        <authorList>
            <person name="Tran Van P."/>
        </authorList>
    </citation>
    <scope>NUCLEOTIDE SEQUENCE</scope>
</reference>
<keyword evidence="2" id="KW-0539">Nucleus</keyword>
<feature type="compositionally biased region" description="Polar residues" evidence="3">
    <location>
        <begin position="212"/>
        <end position="222"/>
    </location>
</feature>
<feature type="compositionally biased region" description="Basic and acidic residues" evidence="3">
    <location>
        <begin position="399"/>
        <end position="417"/>
    </location>
</feature>
<dbReference type="GO" id="GO:0005634">
    <property type="term" value="C:nucleus"/>
    <property type="evidence" value="ECO:0007669"/>
    <property type="project" value="UniProtKB-SubCell"/>
</dbReference>